<comment type="caution">
    <text evidence="1">The sequence shown here is derived from an EMBL/GenBank/DDBJ whole genome shotgun (WGS) entry which is preliminary data.</text>
</comment>
<protein>
    <submittedName>
        <fullName evidence="1">Uncharacterized protein</fullName>
    </submittedName>
</protein>
<sequence>MKISVPMHIQPFRENLWDAYLQQMKSMNVRRVFLASSIHEGHLPELEVYRKEALILKELIALFGGHGIEAAYWGNSIGHGGSLLTGAARRFQEVVGPEGKTASGVYCPLDPEFIAYVCQGYSLIAESGVDLLVLDDDFRLHLHAPEAPVGCFCPLHMEAMGQRIGREISREELAAAVLHGKPSLLRTQWLEVMGDSLLAFAGRLEKAVHAVNPAARLGLCAVMSHWSHEGITMDKLLQTLAGETRPFLRTIGAPYWSKESHHIGWIIAYTRLQQHWVKDTDVEIVAEGDTYPQSRFHCSAAMLHAFHQGLRAAGFPGLLSYSLHFSLSPELEDGYVSKISRQQAHYEAISAFCPEGYVSHGVQPVLVPYNMAHMTLPEAGSDFNLSWPDEPVVLQYLSRMGIPISYEDKQGAVVLTGSYAASLSDTELEALLRRGALIDGTAAHWLMARKIDIGITSLIPVEAPSFEQYTDPEVCGKYAGEYMWSVAGGDVSFFECELKAGAISVTEFMGLRYKRLFPGVIHYENANKQRFCLLPFDLASARYSKQLIYNYARQQQFASSLAWVNRNALYATMSGQPDVYMSCRVSPDSKRLVITVQNGSMDPIKNPQIQLNPEIQICSIIELLQHDQASAVQVEDFVYHRDEHFGYLEIKTEIPPMGFMGVAVINPWG</sequence>
<evidence type="ECO:0000313" key="1">
    <source>
        <dbReference type="EMBL" id="MBP1993747.1"/>
    </source>
</evidence>
<organism evidence="1 2">
    <name type="scientific">Paenibacillus eucommiae</name>
    <dbReference type="NCBI Taxonomy" id="1355755"/>
    <lineage>
        <taxon>Bacteria</taxon>
        <taxon>Bacillati</taxon>
        <taxon>Bacillota</taxon>
        <taxon>Bacilli</taxon>
        <taxon>Bacillales</taxon>
        <taxon>Paenibacillaceae</taxon>
        <taxon>Paenibacillus</taxon>
    </lineage>
</organism>
<dbReference type="RefSeq" id="WP_209975625.1">
    <property type="nucleotide sequence ID" value="NZ_JAGGLB010000020.1"/>
</dbReference>
<dbReference type="Proteomes" id="UP001519287">
    <property type="component" value="Unassembled WGS sequence"/>
</dbReference>
<dbReference type="EMBL" id="JAGGLB010000020">
    <property type="protein sequence ID" value="MBP1993747.1"/>
    <property type="molecule type" value="Genomic_DNA"/>
</dbReference>
<proteinExistence type="predicted"/>
<name>A0ABS4J1P8_9BACL</name>
<reference evidence="1 2" key="1">
    <citation type="submission" date="2021-03" db="EMBL/GenBank/DDBJ databases">
        <title>Genomic Encyclopedia of Type Strains, Phase IV (KMG-IV): sequencing the most valuable type-strain genomes for metagenomic binning, comparative biology and taxonomic classification.</title>
        <authorList>
            <person name="Goeker M."/>
        </authorList>
    </citation>
    <scope>NUCLEOTIDE SEQUENCE [LARGE SCALE GENOMIC DNA]</scope>
    <source>
        <strain evidence="1 2">DSM 26048</strain>
    </source>
</reference>
<accession>A0ABS4J1P8</accession>
<gene>
    <name evidence="1" type="ORF">J2Z66_005373</name>
</gene>
<keyword evidence="2" id="KW-1185">Reference proteome</keyword>
<evidence type="ECO:0000313" key="2">
    <source>
        <dbReference type="Proteomes" id="UP001519287"/>
    </source>
</evidence>